<gene>
    <name evidence="3" type="ORF">RFI_19256</name>
</gene>
<dbReference type="OrthoDB" id="242257at2759"/>
<comment type="caution">
    <text evidence="3">The sequence shown here is derived from an EMBL/GenBank/DDBJ whole genome shotgun (WGS) entry which is preliminary data.</text>
</comment>
<evidence type="ECO:0000259" key="2">
    <source>
        <dbReference type="Pfam" id="PF00781"/>
    </source>
</evidence>
<feature type="domain" description="DAGKc" evidence="2">
    <location>
        <begin position="71"/>
        <end position="104"/>
    </location>
</feature>
<accession>X6MW38</accession>
<protein>
    <submittedName>
        <fullName evidence="3">RING zinc finger-containing protein</fullName>
    </submittedName>
</protein>
<feature type="region of interest" description="Disordered" evidence="1">
    <location>
        <begin position="48"/>
        <end position="67"/>
    </location>
</feature>
<evidence type="ECO:0000313" key="4">
    <source>
        <dbReference type="Proteomes" id="UP000023152"/>
    </source>
</evidence>
<feature type="compositionally biased region" description="Basic and acidic residues" evidence="1">
    <location>
        <begin position="27"/>
        <end position="37"/>
    </location>
</feature>
<dbReference type="Pfam" id="PF00781">
    <property type="entry name" value="DAGK_cat"/>
    <property type="match status" value="1"/>
</dbReference>
<dbReference type="GO" id="GO:0016301">
    <property type="term" value="F:kinase activity"/>
    <property type="evidence" value="ECO:0007669"/>
    <property type="project" value="InterPro"/>
</dbReference>
<evidence type="ECO:0000313" key="3">
    <source>
        <dbReference type="EMBL" id="ETO18039.1"/>
    </source>
</evidence>
<dbReference type="EMBL" id="ASPP01015594">
    <property type="protein sequence ID" value="ETO18039.1"/>
    <property type="molecule type" value="Genomic_DNA"/>
</dbReference>
<feature type="non-terminal residue" evidence="3">
    <location>
        <position position="188"/>
    </location>
</feature>
<feature type="region of interest" description="Disordered" evidence="1">
    <location>
        <begin position="1"/>
        <end position="40"/>
    </location>
</feature>
<evidence type="ECO:0000256" key="1">
    <source>
        <dbReference type="SAM" id="MobiDB-lite"/>
    </source>
</evidence>
<reference evidence="3 4" key="1">
    <citation type="journal article" date="2013" name="Curr. Biol.">
        <title>The Genome of the Foraminiferan Reticulomyxa filosa.</title>
        <authorList>
            <person name="Glockner G."/>
            <person name="Hulsmann N."/>
            <person name="Schleicher M."/>
            <person name="Noegel A.A."/>
            <person name="Eichinger L."/>
            <person name="Gallinger C."/>
            <person name="Pawlowski J."/>
            <person name="Sierra R."/>
            <person name="Euteneuer U."/>
            <person name="Pillet L."/>
            <person name="Moustafa A."/>
            <person name="Platzer M."/>
            <person name="Groth M."/>
            <person name="Szafranski K."/>
            <person name="Schliwa M."/>
        </authorList>
    </citation>
    <scope>NUCLEOTIDE SEQUENCE [LARGE SCALE GENOMIC DNA]</scope>
</reference>
<feature type="compositionally biased region" description="Polar residues" evidence="1">
    <location>
        <begin position="48"/>
        <end position="61"/>
    </location>
</feature>
<name>X6MW38_RETFI</name>
<proteinExistence type="predicted"/>
<dbReference type="AlphaFoldDB" id="X6MW38"/>
<sequence length="188" mass="21136">CCIKSIDLASKAKSTQDTSPTEESEDGRDKNKKHEAVETQAQVPVQASVHNGTTEHLTTPSELAVNPVGTKSENTRKVKLKRHHFRVLVCGGDGTIAWALSTLYLNNNNNNNNNNKKDKALLHREVLCLYEEMEEFQEMYARLQLSAQRKNAHSSGVHFGEDSYWWCFTPPPYKLSSQKHTSHASNAL</sequence>
<keyword evidence="4" id="KW-1185">Reference proteome</keyword>
<feature type="non-terminal residue" evidence="3">
    <location>
        <position position="1"/>
    </location>
</feature>
<organism evidence="3 4">
    <name type="scientific">Reticulomyxa filosa</name>
    <dbReference type="NCBI Taxonomy" id="46433"/>
    <lineage>
        <taxon>Eukaryota</taxon>
        <taxon>Sar</taxon>
        <taxon>Rhizaria</taxon>
        <taxon>Retaria</taxon>
        <taxon>Foraminifera</taxon>
        <taxon>Monothalamids</taxon>
        <taxon>Reticulomyxidae</taxon>
        <taxon>Reticulomyxa</taxon>
    </lineage>
</organism>
<dbReference type="Proteomes" id="UP000023152">
    <property type="component" value="Unassembled WGS sequence"/>
</dbReference>
<dbReference type="InterPro" id="IPR001206">
    <property type="entry name" value="Diacylglycerol_kinase_cat_dom"/>
</dbReference>